<feature type="compositionally biased region" description="Low complexity" evidence="1">
    <location>
        <begin position="93"/>
        <end position="103"/>
    </location>
</feature>
<dbReference type="AlphaFoldDB" id="A0A8R7K1W1"/>
<dbReference type="Gramene" id="TuG1812G0100003306.01.T01">
    <property type="protein sequence ID" value="TuG1812G0100003306.01.T01.cds318617"/>
    <property type="gene ID" value="TuG1812G0100003306.01"/>
</dbReference>
<reference evidence="3" key="1">
    <citation type="journal article" date="2013" name="Nature">
        <title>Draft genome of the wheat A-genome progenitor Triticum urartu.</title>
        <authorList>
            <person name="Ling H.Q."/>
            <person name="Zhao S."/>
            <person name="Liu D."/>
            <person name="Wang J."/>
            <person name="Sun H."/>
            <person name="Zhang C."/>
            <person name="Fan H."/>
            <person name="Li D."/>
            <person name="Dong L."/>
            <person name="Tao Y."/>
            <person name="Gao C."/>
            <person name="Wu H."/>
            <person name="Li Y."/>
            <person name="Cui Y."/>
            <person name="Guo X."/>
            <person name="Zheng S."/>
            <person name="Wang B."/>
            <person name="Yu K."/>
            <person name="Liang Q."/>
            <person name="Yang W."/>
            <person name="Lou X."/>
            <person name="Chen J."/>
            <person name="Feng M."/>
            <person name="Jian J."/>
            <person name="Zhang X."/>
            <person name="Luo G."/>
            <person name="Jiang Y."/>
            <person name="Liu J."/>
            <person name="Wang Z."/>
            <person name="Sha Y."/>
            <person name="Zhang B."/>
            <person name="Wu H."/>
            <person name="Tang D."/>
            <person name="Shen Q."/>
            <person name="Xue P."/>
            <person name="Zou S."/>
            <person name="Wang X."/>
            <person name="Liu X."/>
            <person name="Wang F."/>
            <person name="Yang Y."/>
            <person name="An X."/>
            <person name="Dong Z."/>
            <person name="Zhang K."/>
            <person name="Zhang X."/>
            <person name="Luo M.C."/>
            <person name="Dvorak J."/>
            <person name="Tong Y."/>
            <person name="Wang J."/>
            <person name="Yang H."/>
            <person name="Li Z."/>
            <person name="Wang D."/>
            <person name="Zhang A."/>
            <person name="Wang J."/>
        </authorList>
    </citation>
    <scope>NUCLEOTIDE SEQUENCE</scope>
    <source>
        <strain evidence="3">cv. G1812</strain>
    </source>
</reference>
<evidence type="ECO:0000313" key="2">
    <source>
        <dbReference type="EnsemblPlants" id="TuG1812G0100003306.01.T01.cds318617"/>
    </source>
</evidence>
<protein>
    <submittedName>
        <fullName evidence="2">Uncharacterized protein</fullName>
    </submittedName>
</protein>
<feature type="region of interest" description="Disordered" evidence="1">
    <location>
        <begin position="80"/>
        <end position="103"/>
    </location>
</feature>
<evidence type="ECO:0000256" key="1">
    <source>
        <dbReference type="SAM" id="MobiDB-lite"/>
    </source>
</evidence>
<reference evidence="2" key="2">
    <citation type="submission" date="2018-03" db="EMBL/GenBank/DDBJ databases">
        <title>The Triticum urartu genome reveals the dynamic nature of wheat genome evolution.</title>
        <authorList>
            <person name="Ling H."/>
            <person name="Ma B."/>
            <person name="Shi X."/>
            <person name="Liu H."/>
            <person name="Dong L."/>
            <person name="Sun H."/>
            <person name="Cao Y."/>
            <person name="Gao Q."/>
            <person name="Zheng S."/>
            <person name="Li Y."/>
            <person name="Yu Y."/>
            <person name="Du H."/>
            <person name="Qi M."/>
            <person name="Li Y."/>
            <person name="Yu H."/>
            <person name="Cui Y."/>
            <person name="Wang N."/>
            <person name="Chen C."/>
            <person name="Wu H."/>
            <person name="Zhao Y."/>
            <person name="Zhang J."/>
            <person name="Li Y."/>
            <person name="Zhou W."/>
            <person name="Zhang B."/>
            <person name="Hu W."/>
            <person name="Eijk M."/>
            <person name="Tang J."/>
            <person name="Witsenboer H."/>
            <person name="Zhao S."/>
            <person name="Li Z."/>
            <person name="Zhang A."/>
            <person name="Wang D."/>
            <person name="Liang C."/>
        </authorList>
    </citation>
    <scope>NUCLEOTIDE SEQUENCE [LARGE SCALE GENOMIC DNA]</scope>
    <source>
        <strain evidence="2">cv. G1812</strain>
    </source>
</reference>
<proteinExistence type="predicted"/>
<keyword evidence="3" id="KW-1185">Reference proteome</keyword>
<name>A0A8R7K1W1_TRIUA</name>
<dbReference type="EnsemblPlants" id="TuG1812G0100003306.01.T01">
    <property type="protein sequence ID" value="TuG1812G0100003306.01.T01.cds318617"/>
    <property type="gene ID" value="TuG1812G0100003306.01"/>
</dbReference>
<dbReference type="Proteomes" id="UP000015106">
    <property type="component" value="Chromosome 1"/>
</dbReference>
<sequence>MCGRAWPTIKLYSTPYMACKYVCTCCHGRAKLRIQVNAKFRSQFIPTRAYGKGIHSHRTYLLSMPRGYQHCCMLPRERGGSRVSECAKRHQLSPTSSSRMSLS</sequence>
<evidence type="ECO:0000313" key="3">
    <source>
        <dbReference type="Proteomes" id="UP000015106"/>
    </source>
</evidence>
<reference evidence="2" key="3">
    <citation type="submission" date="2022-06" db="UniProtKB">
        <authorList>
            <consortium name="EnsemblPlants"/>
        </authorList>
    </citation>
    <scope>IDENTIFICATION</scope>
</reference>
<organism evidence="2 3">
    <name type="scientific">Triticum urartu</name>
    <name type="common">Red wild einkorn</name>
    <name type="synonym">Crithodium urartu</name>
    <dbReference type="NCBI Taxonomy" id="4572"/>
    <lineage>
        <taxon>Eukaryota</taxon>
        <taxon>Viridiplantae</taxon>
        <taxon>Streptophyta</taxon>
        <taxon>Embryophyta</taxon>
        <taxon>Tracheophyta</taxon>
        <taxon>Spermatophyta</taxon>
        <taxon>Magnoliopsida</taxon>
        <taxon>Liliopsida</taxon>
        <taxon>Poales</taxon>
        <taxon>Poaceae</taxon>
        <taxon>BOP clade</taxon>
        <taxon>Pooideae</taxon>
        <taxon>Triticodae</taxon>
        <taxon>Triticeae</taxon>
        <taxon>Triticinae</taxon>
        <taxon>Triticum</taxon>
    </lineage>
</organism>
<accession>A0A8R7K1W1</accession>